<dbReference type="InterPro" id="IPR017871">
    <property type="entry name" value="ABC_transporter-like_CS"/>
</dbReference>
<keyword evidence="3 6" id="KW-0067">ATP-binding</keyword>
<dbReference type="KEGG" id="dbc:MFMK1_003226"/>
<keyword evidence="1" id="KW-0813">Transport</keyword>
<dbReference type="SMART" id="SM00382">
    <property type="entry name" value="AAA"/>
    <property type="match status" value="1"/>
</dbReference>
<reference evidence="6 7" key="1">
    <citation type="submission" date="2023-04" db="EMBL/GenBank/DDBJ databases">
        <authorList>
            <person name="Hsu D."/>
        </authorList>
    </citation>
    <scope>NUCLEOTIDE SEQUENCE [LARGE SCALE GENOMIC DNA]</scope>
    <source>
        <strain evidence="6 7">MK1</strain>
    </source>
</reference>
<dbReference type="Proteomes" id="UP001329915">
    <property type="component" value="Chromosome"/>
</dbReference>
<dbReference type="RefSeq" id="WP_366922753.1">
    <property type="nucleotide sequence ID" value="NZ_CP121694.1"/>
</dbReference>
<dbReference type="InterPro" id="IPR050166">
    <property type="entry name" value="ABC_transporter_ATP-bind"/>
</dbReference>
<evidence type="ECO:0000256" key="2">
    <source>
        <dbReference type="ARBA" id="ARBA00022741"/>
    </source>
</evidence>
<dbReference type="GO" id="GO:0015418">
    <property type="term" value="F:ABC-type quaternary ammonium compound transporting activity"/>
    <property type="evidence" value="ECO:0007669"/>
    <property type="project" value="UniProtKB-EC"/>
</dbReference>
<protein>
    <recommendedName>
        <fullName evidence="4">ABC-type quaternary amine transporter</fullName>
        <ecNumber evidence="4">7.6.2.9</ecNumber>
    </recommendedName>
</protein>
<evidence type="ECO:0000256" key="4">
    <source>
        <dbReference type="ARBA" id="ARBA00066388"/>
    </source>
</evidence>
<dbReference type="FunFam" id="3.40.50.300:FF:000425">
    <property type="entry name" value="Probable ABC transporter, ATP-binding subunit"/>
    <property type="match status" value="1"/>
</dbReference>
<feature type="domain" description="ABC transporter" evidence="5">
    <location>
        <begin position="3"/>
        <end position="230"/>
    </location>
</feature>
<dbReference type="PANTHER" id="PTHR42788:SF13">
    <property type="entry name" value="ALIPHATIC SULFONATES IMPORT ATP-BINDING PROTEIN SSUB"/>
    <property type="match status" value="1"/>
</dbReference>
<evidence type="ECO:0000259" key="5">
    <source>
        <dbReference type="PROSITE" id="PS50893"/>
    </source>
</evidence>
<evidence type="ECO:0000256" key="3">
    <source>
        <dbReference type="ARBA" id="ARBA00022840"/>
    </source>
</evidence>
<dbReference type="PANTHER" id="PTHR42788">
    <property type="entry name" value="TAURINE IMPORT ATP-BINDING PROTEIN-RELATED"/>
    <property type="match status" value="1"/>
</dbReference>
<dbReference type="InterPro" id="IPR027417">
    <property type="entry name" value="P-loop_NTPase"/>
</dbReference>
<keyword evidence="7" id="KW-1185">Reference proteome</keyword>
<dbReference type="InterPro" id="IPR003593">
    <property type="entry name" value="AAA+_ATPase"/>
</dbReference>
<dbReference type="SUPFAM" id="SSF52540">
    <property type="entry name" value="P-loop containing nucleoside triphosphate hydrolases"/>
    <property type="match status" value="1"/>
</dbReference>
<dbReference type="PROSITE" id="PS50893">
    <property type="entry name" value="ABC_TRANSPORTER_2"/>
    <property type="match status" value="1"/>
</dbReference>
<dbReference type="Pfam" id="PF00005">
    <property type="entry name" value="ABC_tran"/>
    <property type="match status" value="1"/>
</dbReference>
<sequence>MALVVEKLGKNYQQLNILRNLSVTVEKGEFCCITGPSGCGKSTLLRLIAGLESSDTGRIIVDGSSPSPGGREIGFVFQEDTLFPWLTIKKNITFPLELSGMKREKREELAAYFLRLTNLQQFGGHYPHQLSGGMKQRVAVARALAYKPKVVLMDEPFAALDAQTRNYMQQQLIELWEHEKLTIVFVTHNIDEALYLADRVLVLTGRPAGNRQEFLVKLPRPRQRTSLPFVKLREQILSLMAN</sequence>
<evidence type="ECO:0000313" key="7">
    <source>
        <dbReference type="Proteomes" id="UP001329915"/>
    </source>
</evidence>
<evidence type="ECO:0000256" key="1">
    <source>
        <dbReference type="ARBA" id="ARBA00022448"/>
    </source>
</evidence>
<keyword evidence="2" id="KW-0547">Nucleotide-binding</keyword>
<evidence type="ECO:0000313" key="6">
    <source>
        <dbReference type="EMBL" id="WRO23367.1"/>
    </source>
</evidence>
<name>A0AAU0US56_9FIRM</name>
<dbReference type="AlphaFoldDB" id="A0AAU0US56"/>
<dbReference type="GO" id="GO:0016887">
    <property type="term" value="F:ATP hydrolysis activity"/>
    <property type="evidence" value="ECO:0007669"/>
    <property type="project" value="InterPro"/>
</dbReference>
<gene>
    <name evidence="6" type="ORF">MFMK1_003226</name>
</gene>
<dbReference type="EMBL" id="CP121694">
    <property type="protein sequence ID" value="WRO23367.1"/>
    <property type="molecule type" value="Genomic_DNA"/>
</dbReference>
<organism evidence="6 7">
    <name type="scientific">Metallumcola ferriviriculae</name>
    <dbReference type="NCBI Taxonomy" id="3039180"/>
    <lineage>
        <taxon>Bacteria</taxon>
        <taxon>Bacillati</taxon>
        <taxon>Bacillota</taxon>
        <taxon>Clostridia</taxon>
        <taxon>Neomoorellales</taxon>
        <taxon>Desulfitibacteraceae</taxon>
        <taxon>Metallumcola</taxon>
    </lineage>
</organism>
<accession>A0AAU0US56</accession>
<dbReference type="InterPro" id="IPR003439">
    <property type="entry name" value="ABC_transporter-like_ATP-bd"/>
</dbReference>
<dbReference type="GO" id="GO:0005524">
    <property type="term" value="F:ATP binding"/>
    <property type="evidence" value="ECO:0007669"/>
    <property type="project" value="UniProtKB-KW"/>
</dbReference>
<dbReference type="Gene3D" id="3.40.50.300">
    <property type="entry name" value="P-loop containing nucleotide triphosphate hydrolases"/>
    <property type="match status" value="1"/>
</dbReference>
<dbReference type="CDD" id="cd03293">
    <property type="entry name" value="ABC_NrtD_SsuB_transporters"/>
    <property type="match status" value="1"/>
</dbReference>
<dbReference type="PROSITE" id="PS00211">
    <property type="entry name" value="ABC_TRANSPORTER_1"/>
    <property type="match status" value="1"/>
</dbReference>
<proteinExistence type="predicted"/>
<dbReference type="EC" id="7.6.2.9" evidence="4"/>